<dbReference type="RefSeq" id="WP_317792201.1">
    <property type="nucleotide sequence ID" value="NZ_AP028461.1"/>
</dbReference>
<name>A0ABW4AHI7_9ACTN</name>
<evidence type="ECO:0000256" key="2">
    <source>
        <dbReference type="ARBA" id="ARBA00022840"/>
    </source>
</evidence>
<gene>
    <name evidence="4" type="ORF">ACFQ5G_30215</name>
</gene>
<feature type="domain" description="AMP-dependent synthetase/ligase" evidence="3">
    <location>
        <begin position="31"/>
        <end position="409"/>
    </location>
</feature>
<protein>
    <submittedName>
        <fullName evidence="4">AMP-dependent synthetase/ligase</fullName>
    </submittedName>
</protein>
<dbReference type="InterPro" id="IPR020845">
    <property type="entry name" value="AMP-binding_CS"/>
</dbReference>
<dbReference type="Pfam" id="PF00501">
    <property type="entry name" value="AMP-binding"/>
    <property type="match status" value="1"/>
</dbReference>
<comment type="caution">
    <text evidence="4">The sequence shown here is derived from an EMBL/GenBank/DDBJ whole genome shotgun (WGS) entry which is preliminary data.</text>
</comment>
<dbReference type="CDD" id="cd05907">
    <property type="entry name" value="VL_LC_FACS_like"/>
    <property type="match status" value="1"/>
</dbReference>
<sequence>MTECTAPAAEESLLTELRRDGPPSFGAMFLARAGRTPDEVAYRRPPDAGDGPWVPQTWAETAQAVREIAAGLIAMGLRPQERVAIVSATRVEWIEADFAVMCAGGATTTVYPSSSADEMAHILTDSGSRFAFVEDESRRARVVPHVEQVILISELAELRARGRDALGVDAQLVDRTTAAVRPEDLATLIYTSGTTGKPKGVRIAHDAWVYQGLAIQAMGIVRPDDVGYLWLPLSHAFGKALLACQLSVGFEFAVDGDVSRIVQRLAEVRPTIMPAVPRIFEKVYAAVNATVGGGLKGRLFAWAIKAGHRDRLADRLVLAKVRARFGGRMRYFISGASALSPDIAAWFGGLGLPVAEGYGLTESCATTIFNRPDDPEYGTVGRPLPGTRVRIAEDGEILLSGPGIMSGYHHRDSGDVLVDGWLHTGDIGEITERGSLRITDRKKDLIKTSNGKYVAPQAIEARFKALCPLAGHIVVHGDNRKYITALIDLDPDEAAKRPGSDDYAAFVASSDVRAEISRAVDELNSGLNSWETIKKFVILDHHLDVESGILTPSMKIRRRAAEERYRSQLDGLYQ</sequence>
<keyword evidence="5" id="KW-1185">Reference proteome</keyword>
<reference evidence="5" key="1">
    <citation type="journal article" date="2019" name="Int. J. Syst. Evol. Microbiol.">
        <title>The Global Catalogue of Microorganisms (GCM) 10K type strain sequencing project: providing services to taxonomists for standard genome sequencing and annotation.</title>
        <authorList>
            <consortium name="The Broad Institute Genomics Platform"/>
            <consortium name="The Broad Institute Genome Sequencing Center for Infectious Disease"/>
            <person name="Wu L."/>
            <person name="Ma J."/>
        </authorList>
    </citation>
    <scope>NUCLEOTIDE SEQUENCE [LARGE SCALE GENOMIC DNA]</scope>
    <source>
        <strain evidence="5">CCM 7526</strain>
    </source>
</reference>
<dbReference type="Proteomes" id="UP001597183">
    <property type="component" value="Unassembled WGS sequence"/>
</dbReference>
<dbReference type="InterPro" id="IPR000873">
    <property type="entry name" value="AMP-dep_synth/lig_dom"/>
</dbReference>
<evidence type="ECO:0000313" key="5">
    <source>
        <dbReference type="Proteomes" id="UP001597183"/>
    </source>
</evidence>
<keyword evidence="2" id="KW-0067">ATP-binding</keyword>
<dbReference type="Gene3D" id="3.40.50.12780">
    <property type="entry name" value="N-terminal domain of ligase-like"/>
    <property type="match status" value="1"/>
</dbReference>
<accession>A0ABW4AHI7</accession>
<evidence type="ECO:0000259" key="3">
    <source>
        <dbReference type="Pfam" id="PF00501"/>
    </source>
</evidence>
<dbReference type="SUPFAM" id="SSF56801">
    <property type="entry name" value="Acetyl-CoA synthetase-like"/>
    <property type="match status" value="1"/>
</dbReference>
<evidence type="ECO:0000256" key="1">
    <source>
        <dbReference type="ARBA" id="ARBA00022741"/>
    </source>
</evidence>
<dbReference type="Pfam" id="PF23562">
    <property type="entry name" value="AMP-binding_C_3"/>
    <property type="match status" value="1"/>
</dbReference>
<dbReference type="InterPro" id="IPR042099">
    <property type="entry name" value="ANL_N_sf"/>
</dbReference>
<proteinExistence type="predicted"/>
<keyword evidence="1" id="KW-0547">Nucleotide-binding</keyword>
<dbReference type="PANTHER" id="PTHR43272">
    <property type="entry name" value="LONG-CHAIN-FATTY-ACID--COA LIGASE"/>
    <property type="match status" value="1"/>
</dbReference>
<dbReference type="PROSITE" id="PS00455">
    <property type="entry name" value="AMP_BINDING"/>
    <property type="match status" value="1"/>
</dbReference>
<organism evidence="4 5">
    <name type="scientific">Actinoplanes sichuanensis</name>
    <dbReference type="NCBI Taxonomy" id="512349"/>
    <lineage>
        <taxon>Bacteria</taxon>
        <taxon>Bacillati</taxon>
        <taxon>Actinomycetota</taxon>
        <taxon>Actinomycetes</taxon>
        <taxon>Micromonosporales</taxon>
        <taxon>Micromonosporaceae</taxon>
        <taxon>Actinoplanes</taxon>
    </lineage>
</organism>
<dbReference type="EMBL" id="JBHTMK010000040">
    <property type="protein sequence ID" value="MFD1369635.1"/>
    <property type="molecule type" value="Genomic_DNA"/>
</dbReference>
<dbReference type="PANTHER" id="PTHR43272:SF33">
    <property type="entry name" value="AMP-BINDING DOMAIN-CONTAINING PROTEIN-RELATED"/>
    <property type="match status" value="1"/>
</dbReference>
<evidence type="ECO:0000313" key="4">
    <source>
        <dbReference type="EMBL" id="MFD1369635.1"/>
    </source>
</evidence>